<keyword evidence="2" id="KW-1133">Transmembrane helix</keyword>
<keyword evidence="2" id="KW-0472">Membrane</keyword>
<feature type="region of interest" description="Disordered" evidence="1">
    <location>
        <begin position="764"/>
        <end position="795"/>
    </location>
</feature>
<dbReference type="RefSeq" id="WP_055183791.1">
    <property type="nucleotide sequence ID" value="NZ_CZBQ01000003.1"/>
</dbReference>
<dbReference type="OrthoDB" id="9767603at2"/>
<feature type="domain" description="Predicted membrane protein YciQ-like C-terminal" evidence="4">
    <location>
        <begin position="623"/>
        <end position="728"/>
    </location>
</feature>
<evidence type="ECO:0000313" key="5">
    <source>
        <dbReference type="EMBL" id="OBY09950.1"/>
    </source>
</evidence>
<keyword evidence="2" id="KW-0812">Transmembrane</keyword>
<dbReference type="Pfam" id="PF20990">
    <property type="entry name" value="DUF2207_C"/>
    <property type="match status" value="2"/>
</dbReference>
<evidence type="ECO:0000256" key="1">
    <source>
        <dbReference type="SAM" id="MobiDB-lite"/>
    </source>
</evidence>
<dbReference type="Pfam" id="PF09972">
    <property type="entry name" value="DUF2207"/>
    <property type="match status" value="1"/>
</dbReference>
<dbReference type="InterPro" id="IPR048389">
    <property type="entry name" value="YciQ-like_C"/>
</dbReference>
<dbReference type="eggNOG" id="COG4907">
    <property type="taxonomic scope" value="Bacteria"/>
</dbReference>
<comment type="caution">
    <text evidence="5">The sequence shown here is derived from an EMBL/GenBank/DDBJ whole genome shotgun (WGS) entry which is preliminary data.</text>
</comment>
<name>A0A174T2F1_9CLOT</name>
<feature type="domain" description="DUF2207" evidence="3">
    <location>
        <begin position="34"/>
        <end position="208"/>
    </location>
</feature>
<evidence type="ECO:0000259" key="3">
    <source>
        <dbReference type="Pfam" id="PF09972"/>
    </source>
</evidence>
<dbReference type="EMBL" id="MAPZ01000025">
    <property type="protein sequence ID" value="OBY09950.1"/>
    <property type="molecule type" value="Genomic_DNA"/>
</dbReference>
<feature type="domain" description="Predicted membrane protein YciQ-like C-terminal" evidence="4">
    <location>
        <begin position="438"/>
        <end position="608"/>
    </location>
</feature>
<evidence type="ECO:0000259" key="4">
    <source>
        <dbReference type="Pfam" id="PF20990"/>
    </source>
</evidence>
<dbReference type="Proteomes" id="UP000092714">
    <property type="component" value="Unassembled WGS sequence"/>
</dbReference>
<feature type="transmembrane region" description="Helical" evidence="2">
    <location>
        <begin position="648"/>
        <end position="668"/>
    </location>
</feature>
<feature type="transmembrane region" description="Helical" evidence="2">
    <location>
        <begin position="622"/>
        <end position="642"/>
    </location>
</feature>
<feature type="transmembrane region" description="Helical" evidence="2">
    <location>
        <begin position="587"/>
        <end position="610"/>
    </location>
</feature>
<keyword evidence="6" id="KW-1185">Reference proteome</keyword>
<feature type="transmembrane region" description="Helical" evidence="2">
    <location>
        <begin position="556"/>
        <end position="575"/>
    </location>
</feature>
<proteinExistence type="predicted"/>
<organism evidence="5 6">
    <name type="scientific">Clostridium paraputrificum</name>
    <dbReference type="NCBI Taxonomy" id="29363"/>
    <lineage>
        <taxon>Bacteria</taxon>
        <taxon>Bacillati</taxon>
        <taxon>Bacillota</taxon>
        <taxon>Clostridia</taxon>
        <taxon>Eubacteriales</taxon>
        <taxon>Clostridiaceae</taxon>
        <taxon>Clostridium</taxon>
    </lineage>
</organism>
<feature type="transmembrane region" description="Helical" evidence="2">
    <location>
        <begin position="410"/>
        <end position="427"/>
    </location>
</feature>
<protein>
    <recommendedName>
        <fullName evidence="7">DUF2207 domain-containing protein</fullName>
    </recommendedName>
</protein>
<accession>A0A174T2F1</accession>
<reference evidence="5 6" key="1">
    <citation type="submission" date="2016-06" db="EMBL/GenBank/DDBJ databases">
        <authorList>
            <person name="Kjaerup R.B."/>
            <person name="Dalgaard T.S."/>
            <person name="Juul-Madsen H.R."/>
        </authorList>
    </citation>
    <scope>NUCLEOTIDE SEQUENCE [LARGE SCALE GENOMIC DNA]</scope>
    <source>
        <strain evidence="5 6">373-A1</strain>
    </source>
</reference>
<feature type="compositionally biased region" description="Gly residues" evidence="1">
    <location>
        <begin position="776"/>
        <end position="795"/>
    </location>
</feature>
<dbReference type="InterPro" id="IPR018702">
    <property type="entry name" value="DUF2207"/>
</dbReference>
<dbReference type="AlphaFoldDB" id="A0A174T2F1"/>
<sequence>MKKLKGVIISVLISIFIINIVEVRPKAEDEGYYIKNMQVDVEVNDKRQFFITETIDVYFNEDRHGIKRDITTSSGTEECSISDISVIGAPYESTKESGNVSLKIGDEDETIDGDKRYIIKYTLNYYDDEEVDGDYIYLNLLPTWDTRVESFRSNITYPKGGKLENITLTDGEYGSKENKLSKYTVKDNEIIIESTKEIKENNGITINARLEEGTFKNVKERKYPFNINNEIVNIKITKEKEYLVEREFEIKVTSQNYDFGSNEIKLWDDNKYNKISELSCDNSQFKVSEKYSSIYVPKEVGVYKVKVSYKVRPRLADDIYLGLKSDNYEGKVDNLIVNVESEVPIENALVNFLDRGIGSNKDRYTLARENNKVTFNNTNTIHPREKVFISIDCDNSLFTREMDKSEIKTIILSFIVVIISGILFLVFKEKRRYELELEFYPPDGMNSAELAYAYKNSCTPKDITSLIYLWASEGHLEINFDENNEFKLIKISELDSEHKKYEHTLFKGLFKKSNEVTEAKLRNGELENKISSAINSVQSVFKGKRKKLTDAKSRKISVLLLFISFIPMVLFYISAKYTSNLTNGDVIGLSLISAGIISIVYIIIYALNVNNLNRIVTNKAKLGFFIALFIYLLSAFIIVLIFKIGSYAITDIVVAICIFSIIIMAGLLPKRSEYGRKILEKILGFRKFLETAEKERLEALLEENPNYFYNILPYAQVLNITDKWADKFEGIEVDKSPYYTGYTDLNSYSMLRIISTNMNSVSDTVGSHNTSSSDGGFSGGGFSGGGTGGGSGSSW</sequence>
<gene>
    <name evidence="5" type="ORF">CP373A1_12680</name>
</gene>
<evidence type="ECO:0000313" key="6">
    <source>
        <dbReference type="Proteomes" id="UP000092714"/>
    </source>
</evidence>
<evidence type="ECO:0000256" key="2">
    <source>
        <dbReference type="SAM" id="Phobius"/>
    </source>
</evidence>
<evidence type="ECO:0008006" key="7">
    <source>
        <dbReference type="Google" id="ProtNLM"/>
    </source>
</evidence>